<dbReference type="SMART" id="SM00670">
    <property type="entry name" value="PINc"/>
    <property type="match status" value="1"/>
</dbReference>
<dbReference type="PANTHER" id="PTHR30473:SF2">
    <property type="entry name" value="PIN DOMAIN-CONTAINING PROTEIN"/>
    <property type="match status" value="1"/>
</dbReference>
<dbReference type="InterPro" id="IPR051451">
    <property type="entry name" value="PhoH2-like"/>
</dbReference>
<comment type="caution">
    <text evidence="9">The sequence shown here is derived from an EMBL/GenBank/DDBJ whole genome shotgun (WGS) entry which is preliminary data.</text>
</comment>
<dbReference type="InterPro" id="IPR002716">
    <property type="entry name" value="PIN_dom"/>
</dbReference>
<dbReference type="AlphaFoldDB" id="A0A7J5BB75"/>
<protein>
    <submittedName>
        <fullName evidence="9">PhoH family protein</fullName>
    </submittedName>
</protein>
<evidence type="ECO:0000313" key="9">
    <source>
        <dbReference type="EMBL" id="KAB1643295.1"/>
    </source>
</evidence>
<dbReference type="InterPro" id="IPR029060">
    <property type="entry name" value="PIN-like_dom_sf"/>
</dbReference>
<sequence length="425" mass="46746">MLDTSVLLSDPRAIYRFDEHEVVLPITVIIELEKKRHDPEIGYFARQALRLLDQLRMKHGQLSEPVPVGEEGGTLRVELNHSNQEVLPSGMRLGDNDSRILAVAANLSAEGNSVTVVSKDLPMRIKASSIGLNADEYRHELAVDTGYTGSAQVSLTADEMAELYEQEEIETFGVDGLPINTSLIIQSERGSALGRVVGPEKVRLVRGDREVFGVHGRSAEQRLAIDLLLDPNVGIVSLGGKAGTGKSALALAAGLESVLERRKHRKIMIFRPLYAVGGQELGYLPGDQDEKMNPWGQAVFDTLSSIVSDNVIDEVMDRDIIEILPLTHIRGRSLHDAYVIVDEAQSLERNVLLTMLSRIGVNSRVVLTHDVAQRDNLRVGRHDGVASVIETLKGHELFGHITLTRSERSDIAALVTDLLEDYNIN</sequence>
<evidence type="ECO:0000256" key="7">
    <source>
        <dbReference type="ARBA" id="ARBA00046345"/>
    </source>
</evidence>
<evidence type="ECO:0000256" key="3">
    <source>
        <dbReference type="ARBA" id="ARBA00022741"/>
    </source>
</evidence>
<organism evidence="9 10">
    <name type="scientific">Gulosibacter chungangensis</name>
    <dbReference type="NCBI Taxonomy" id="979746"/>
    <lineage>
        <taxon>Bacteria</taxon>
        <taxon>Bacillati</taxon>
        <taxon>Actinomycetota</taxon>
        <taxon>Actinomycetes</taxon>
        <taxon>Micrococcales</taxon>
        <taxon>Microbacteriaceae</taxon>
        <taxon>Gulosibacter</taxon>
    </lineage>
</organism>
<name>A0A7J5BB75_9MICO</name>
<keyword evidence="2" id="KW-0479">Metal-binding</keyword>
<dbReference type="SUPFAM" id="SSF88723">
    <property type="entry name" value="PIN domain-like"/>
    <property type="match status" value="1"/>
</dbReference>
<keyword evidence="4" id="KW-0378">Hydrolase</keyword>
<dbReference type="Proteomes" id="UP000433493">
    <property type="component" value="Unassembled WGS sequence"/>
</dbReference>
<dbReference type="Pfam" id="PF13638">
    <property type="entry name" value="PIN_4"/>
    <property type="match status" value="1"/>
</dbReference>
<dbReference type="OrthoDB" id="9766527at2"/>
<dbReference type="GO" id="GO:0005524">
    <property type="term" value="F:ATP binding"/>
    <property type="evidence" value="ECO:0007669"/>
    <property type="project" value="UniProtKB-KW"/>
</dbReference>
<reference evidence="9 10" key="1">
    <citation type="submission" date="2019-09" db="EMBL/GenBank/DDBJ databases">
        <title>Phylogeny of genus Pseudoclavibacter and closely related genus.</title>
        <authorList>
            <person name="Li Y."/>
        </authorList>
    </citation>
    <scope>NUCLEOTIDE SEQUENCE [LARGE SCALE GENOMIC DNA]</scope>
    <source>
        <strain evidence="9 10">KCTC 13959</strain>
    </source>
</reference>
<feature type="domain" description="PIN" evidence="8">
    <location>
        <begin position="1"/>
        <end position="125"/>
    </location>
</feature>
<dbReference type="InterPro" id="IPR027417">
    <property type="entry name" value="P-loop_NTPase"/>
</dbReference>
<evidence type="ECO:0000256" key="4">
    <source>
        <dbReference type="ARBA" id="ARBA00022801"/>
    </source>
</evidence>
<keyword evidence="10" id="KW-1185">Reference proteome</keyword>
<keyword evidence="5" id="KW-0067">ATP-binding</keyword>
<dbReference type="GO" id="GO:0005829">
    <property type="term" value="C:cytosol"/>
    <property type="evidence" value="ECO:0007669"/>
    <property type="project" value="TreeGrafter"/>
</dbReference>
<dbReference type="InterPro" id="IPR003714">
    <property type="entry name" value="PhoH"/>
</dbReference>
<dbReference type="EMBL" id="WBKB01000004">
    <property type="protein sequence ID" value="KAB1643295.1"/>
    <property type="molecule type" value="Genomic_DNA"/>
</dbReference>
<dbReference type="GO" id="GO:0016787">
    <property type="term" value="F:hydrolase activity"/>
    <property type="evidence" value="ECO:0007669"/>
    <property type="project" value="UniProtKB-KW"/>
</dbReference>
<dbReference type="Gene3D" id="3.40.50.300">
    <property type="entry name" value="P-loop containing nucleotide triphosphate hydrolases"/>
    <property type="match status" value="1"/>
</dbReference>
<dbReference type="PANTHER" id="PTHR30473">
    <property type="entry name" value="PROTEIN PHOH"/>
    <property type="match status" value="1"/>
</dbReference>
<evidence type="ECO:0000256" key="5">
    <source>
        <dbReference type="ARBA" id="ARBA00022840"/>
    </source>
</evidence>
<dbReference type="GO" id="GO:0046872">
    <property type="term" value="F:metal ion binding"/>
    <property type="evidence" value="ECO:0007669"/>
    <property type="project" value="UniProtKB-KW"/>
</dbReference>
<dbReference type="Pfam" id="PF02562">
    <property type="entry name" value="PhoH"/>
    <property type="match status" value="1"/>
</dbReference>
<dbReference type="CDD" id="cd09883">
    <property type="entry name" value="PIN_VapC_PhoHL-ATPase"/>
    <property type="match status" value="1"/>
</dbReference>
<evidence type="ECO:0000256" key="6">
    <source>
        <dbReference type="ARBA" id="ARBA00022842"/>
    </source>
</evidence>
<comment type="similarity">
    <text evidence="7">In the N-terminal section; belongs to the PINc/VapC protein family.</text>
</comment>
<gene>
    <name evidence="9" type="ORF">F8O05_08585</name>
</gene>
<evidence type="ECO:0000259" key="8">
    <source>
        <dbReference type="SMART" id="SM00670"/>
    </source>
</evidence>
<dbReference type="SUPFAM" id="SSF52540">
    <property type="entry name" value="P-loop containing nucleoside triphosphate hydrolases"/>
    <property type="match status" value="1"/>
</dbReference>
<evidence type="ECO:0000256" key="1">
    <source>
        <dbReference type="ARBA" id="ARBA00022722"/>
    </source>
</evidence>
<evidence type="ECO:0000313" key="10">
    <source>
        <dbReference type="Proteomes" id="UP000433493"/>
    </source>
</evidence>
<evidence type="ECO:0000256" key="2">
    <source>
        <dbReference type="ARBA" id="ARBA00022723"/>
    </source>
</evidence>
<keyword evidence="3" id="KW-0547">Nucleotide-binding</keyword>
<keyword evidence="1" id="KW-0540">Nuclease</keyword>
<dbReference type="Gene3D" id="3.40.50.1010">
    <property type="entry name" value="5'-nuclease"/>
    <property type="match status" value="1"/>
</dbReference>
<proteinExistence type="inferred from homology"/>
<keyword evidence="6" id="KW-0460">Magnesium</keyword>
<dbReference type="GO" id="GO:0004518">
    <property type="term" value="F:nuclease activity"/>
    <property type="evidence" value="ECO:0007669"/>
    <property type="project" value="UniProtKB-KW"/>
</dbReference>
<accession>A0A7J5BB75</accession>